<gene>
    <name evidence="1" type="ORF">DSO57_1017618</name>
</gene>
<protein>
    <submittedName>
        <fullName evidence="1">Uncharacterized protein</fullName>
    </submittedName>
</protein>
<accession>A0ACC2S6H0</accession>
<reference evidence="1" key="1">
    <citation type="submission" date="2022-04" db="EMBL/GenBank/DDBJ databases">
        <title>Genome of the entomopathogenic fungus Entomophthora muscae.</title>
        <authorList>
            <person name="Elya C."/>
            <person name="Lovett B.R."/>
            <person name="Lee E."/>
            <person name="Macias A.M."/>
            <person name="Hajek A.E."/>
            <person name="De Bivort B.L."/>
            <person name="Kasson M.T."/>
            <person name="De Fine Licht H.H."/>
            <person name="Stajich J.E."/>
        </authorList>
    </citation>
    <scope>NUCLEOTIDE SEQUENCE</scope>
    <source>
        <strain evidence="1">Berkeley</strain>
    </source>
</reference>
<evidence type="ECO:0000313" key="2">
    <source>
        <dbReference type="Proteomes" id="UP001165960"/>
    </source>
</evidence>
<sequence>MTSHLQPLPKRSLWLSLTACLCFLSPSPGVKLGTQKNGPDELKCLSSPAVLQLLSMNTHPSGHASLALDGIHARTIKLMFLANSEVHNLILDPIFSSGIIIAPPKEILVGSIFSQLPEVVELHQKHQLLLRGTGIEPKTIPENNSLLKDGKGDSNLHHQLSGSAQPAKPHSSWLQPSWGHPGPQLCLQNIWGQMQPSPRVAATLGDKSGVQFKQLIYQFLMFPHIPLSLNCRSFLPDAIHDITQVLPMGAI</sequence>
<name>A0ACC2S6H0_9FUNG</name>
<comment type="caution">
    <text evidence="1">The sequence shown here is derived from an EMBL/GenBank/DDBJ whole genome shotgun (WGS) entry which is preliminary data.</text>
</comment>
<dbReference type="Proteomes" id="UP001165960">
    <property type="component" value="Unassembled WGS sequence"/>
</dbReference>
<proteinExistence type="predicted"/>
<keyword evidence="2" id="KW-1185">Reference proteome</keyword>
<organism evidence="1 2">
    <name type="scientific">Entomophthora muscae</name>
    <dbReference type="NCBI Taxonomy" id="34485"/>
    <lineage>
        <taxon>Eukaryota</taxon>
        <taxon>Fungi</taxon>
        <taxon>Fungi incertae sedis</taxon>
        <taxon>Zoopagomycota</taxon>
        <taxon>Entomophthoromycotina</taxon>
        <taxon>Entomophthoromycetes</taxon>
        <taxon>Entomophthorales</taxon>
        <taxon>Entomophthoraceae</taxon>
        <taxon>Entomophthora</taxon>
    </lineage>
</organism>
<dbReference type="EMBL" id="QTSX02005754">
    <property type="protein sequence ID" value="KAJ9057969.1"/>
    <property type="molecule type" value="Genomic_DNA"/>
</dbReference>
<evidence type="ECO:0000313" key="1">
    <source>
        <dbReference type="EMBL" id="KAJ9057969.1"/>
    </source>
</evidence>